<sequence>MEKQLLRITELKEQILASGYHPVQFNDMVKEIIGKVPLANITFEQSCELIENLEYYCEFSKKCKSKL</sequence>
<dbReference type="RefSeq" id="WP_007959060.1">
    <property type="nucleotide sequence ID" value="NZ_CP010978.1"/>
</dbReference>
<reference evidence="2" key="2">
    <citation type="submission" date="2015-02" db="EMBL/GenBank/DDBJ databases">
        <title>Complete Genome Sequence of Pelosinus fermentans JBW45.</title>
        <authorList>
            <person name="De Leon K.B."/>
            <person name="Utturkar S.M."/>
            <person name="Camilleri L.B."/>
            <person name="Arkin A.P."/>
            <person name="Fields M.W."/>
            <person name="Brown S.D."/>
            <person name="Wall J.D."/>
        </authorList>
    </citation>
    <scope>NUCLEOTIDE SEQUENCE [LARGE SCALE GENOMIC DNA]</scope>
    <source>
        <strain evidence="2">JBW45</strain>
    </source>
</reference>
<dbReference type="OrthoDB" id="1685190at2"/>
<proteinExistence type="predicted"/>
<organism evidence="1 2">
    <name type="scientific">Pelosinus fermentans JBW45</name>
    <dbReference type="NCBI Taxonomy" id="1192197"/>
    <lineage>
        <taxon>Bacteria</taxon>
        <taxon>Bacillati</taxon>
        <taxon>Bacillota</taxon>
        <taxon>Negativicutes</taxon>
        <taxon>Selenomonadales</taxon>
        <taxon>Sporomusaceae</taxon>
        <taxon>Pelosinus</taxon>
    </lineage>
</organism>
<gene>
    <name evidence="1" type="ORF">JBW_00655</name>
</gene>
<name>I9NNZ1_9FIRM</name>
<dbReference type="Proteomes" id="UP000005361">
    <property type="component" value="Chromosome"/>
</dbReference>
<evidence type="ECO:0000313" key="1">
    <source>
        <dbReference type="EMBL" id="AJQ26007.1"/>
    </source>
</evidence>
<protein>
    <submittedName>
        <fullName evidence="1">Uncharacterized protein</fullName>
    </submittedName>
</protein>
<reference evidence="1 2" key="1">
    <citation type="journal article" date="2015" name="Genome Announc.">
        <title>Complete Genome Sequence of Pelosinus fermentans JBW45, a Member of a Remarkably Competitive Group of Negativicutes in the Firmicutes Phylum.</title>
        <authorList>
            <person name="De Leon K.B."/>
            <person name="Utturkar S.M."/>
            <person name="Camilleri L.B."/>
            <person name="Elias D.A."/>
            <person name="Arkin A.P."/>
            <person name="Fields M.W."/>
            <person name="Brown S.D."/>
            <person name="Wall J.D."/>
        </authorList>
    </citation>
    <scope>NUCLEOTIDE SEQUENCE [LARGE SCALE GENOMIC DNA]</scope>
    <source>
        <strain evidence="1 2">JBW45</strain>
    </source>
</reference>
<dbReference type="HOGENOM" id="CLU_2808603_0_0_9"/>
<evidence type="ECO:0000313" key="2">
    <source>
        <dbReference type="Proteomes" id="UP000005361"/>
    </source>
</evidence>
<dbReference type="STRING" id="1192197.JBW_00655"/>
<dbReference type="KEGG" id="pft:JBW_00655"/>
<accession>I9NNZ1</accession>
<dbReference type="AlphaFoldDB" id="I9NNZ1"/>
<dbReference type="EMBL" id="CP010978">
    <property type="protein sequence ID" value="AJQ26007.1"/>
    <property type="molecule type" value="Genomic_DNA"/>
</dbReference>